<evidence type="ECO:0008006" key="4">
    <source>
        <dbReference type="Google" id="ProtNLM"/>
    </source>
</evidence>
<protein>
    <recommendedName>
        <fullName evidence="4">VASP tetramerisation domain-containing protein</fullName>
    </recommendedName>
</protein>
<dbReference type="PANTHER" id="PTHR28457:SF1">
    <property type="entry name" value="CILIA- AND FLAGELLA-ASSOCIATED PROTEIN 119"/>
    <property type="match status" value="1"/>
</dbReference>
<proteinExistence type="predicted"/>
<dbReference type="PANTHER" id="PTHR28457">
    <property type="entry name" value="COILED-COIL DOMAIN-CONTAINING PROTEIN 189"/>
    <property type="match status" value="1"/>
</dbReference>
<feature type="region of interest" description="Disordered" evidence="1">
    <location>
        <begin position="117"/>
        <end position="195"/>
    </location>
</feature>
<feature type="compositionally biased region" description="Low complexity" evidence="1">
    <location>
        <begin position="117"/>
        <end position="131"/>
    </location>
</feature>
<evidence type="ECO:0000313" key="2">
    <source>
        <dbReference type="EMBL" id="KAL2916799.1"/>
    </source>
</evidence>
<dbReference type="InterPro" id="IPR032727">
    <property type="entry name" value="CLAMP"/>
</dbReference>
<accession>A0ABR4NBE5</accession>
<keyword evidence="3" id="KW-1185">Reference proteome</keyword>
<feature type="compositionally biased region" description="Basic and acidic residues" evidence="1">
    <location>
        <begin position="237"/>
        <end position="257"/>
    </location>
</feature>
<sequence length="257" mass="25574">MYKYAFTKKLRLDMIVENFMPACSQSDAADESAAADATETSGGAESAAVLADKDLAGDAAGGMATAVGGLARTSSLQADQLNQTMAGVGLSGGSAAAPGPSAASLVAGVDASTAVDPAGAADGSASSDGAVTTSGTTGISGAQGQVQADDMAQAERSLDGAISGVPAARRRLSRSAPIADRNNAGEPGKGPSSKQDTALAELKGFISTILSSKLEEIKSTLQNKLAAQEEAINSKLRKIEGGAEDDKKKDGKAKPKK</sequence>
<feature type="compositionally biased region" description="Polar residues" evidence="1">
    <location>
        <begin position="132"/>
        <end position="146"/>
    </location>
</feature>
<evidence type="ECO:0000313" key="3">
    <source>
        <dbReference type="Proteomes" id="UP001527925"/>
    </source>
</evidence>
<reference evidence="2 3" key="1">
    <citation type="submission" date="2023-09" db="EMBL/GenBank/DDBJ databases">
        <title>Pangenome analysis of Batrachochytrium dendrobatidis and related Chytrids.</title>
        <authorList>
            <person name="Yacoub M.N."/>
            <person name="Stajich J.E."/>
            <person name="James T.Y."/>
        </authorList>
    </citation>
    <scope>NUCLEOTIDE SEQUENCE [LARGE SCALE GENOMIC DNA]</scope>
    <source>
        <strain evidence="2 3">JEL0888</strain>
    </source>
</reference>
<name>A0ABR4NBE5_9FUNG</name>
<feature type="region of interest" description="Disordered" evidence="1">
    <location>
        <begin position="233"/>
        <end position="257"/>
    </location>
</feature>
<dbReference type="EMBL" id="JADGIZ020000014">
    <property type="protein sequence ID" value="KAL2916799.1"/>
    <property type="molecule type" value="Genomic_DNA"/>
</dbReference>
<comment type="caution">
    <text evidence="2">The sequence shown here is derived from an EMBL/GenBank/DDBJ whole genome shotgun (WGS) entry which is preliminary data.</text>
</comment>
<gene>
    <name evidence="2" type="ORF">HK105_203578</name>
</gene>
<dbReference type="Proteomes" id="UP001527925">
    <property type="component" value="Unassembled WGS sequence"/>
</dbReference>
<evidence type="ECO:0000256" key="1">
    <source>
        <dbReference type="SAM" id="MobiDB-lite"/>
    </source>
</evidence>
<organism evidence="2 3">
    <name type="scientific">Polyrhizophydium stewartii</name>
    <dbReference type="NCBI Taxonomy" id="2732419"/>
    <lineage>
        <taxon>Eukaryota</taxon>
        <taxon>Fungi</taxon>
        <taxon>Fungi incertae sedis</taxon>
        <taxon>Chytridiomycota</taxon>
        <taxon>Chytridiomycota incertae sedis</taxon>
        <taxon>Chytridiomycetes</taxon>
        <taxon>Rhizophydiales</taxon>
        <taxon>Rhizophydiales incertae sedis</taxon>
        <taxon>Polyrhizophydium</taxon>
    </lineage>
</organism>